<dbReference type="RefSeq" id="XP_013275818.1">
    <property type="nucleotide sequence ID" value="XM_013420364.1"/>
</dbReference>
<dbReference type="Proteomes" id="UP000053617">
    <property type="component" value="Unassembled WGS sequence"/>
</dbReference>
<evidence type="ECO:0000313" key="1">
    <source>
        <dbReference type="EMBL" id="KIX08682.1"/>
    </source>
</evidence>
<protein>
    <submittedName>
        <fullName evidence="1">Uncharacterized protein</fullName>
    </submittedName>
</protein>
<dbReference type="VEuPathDB" id="FungiDB:Z518_03339"/>
<organism evidence="1 2">
    <name type="scientific">Rhinocladiella mackenziei CBS 650.93</name>
    <dbReference type="NCBI Taxonomy" id="1442369"/>
    <lineage>
        <taxon>Eukaryota</taxon>
        <taxon>Fungi</taxon>
        <taxon>Dikarya</taxon>
        <taxon>Ascomycota</taxon>
        <taxon>Pezizomycotina</taxon>
        <taxon>Eurotiomycetes</taxon>
        <taxon>Chaetothyriomycetidae</taxon>
        <taxon>Chaetothyriales</taxon>
        <taxon>Herpotrichiellaceae</taxon>
        <taxon>Rhinocladiella</taxon>
    </lineage>
</organism>
<name>A0A0D2G2C5_9EURO</name>
<dbReference type="AlphaFoldDB" id="A0A0D2G2C5"/>
<keyword evidence="2" id="KW-1185">Reference proteome</keyword>
<evidence type="ECO:0000313" key="2">
    <source>
        <dbReference type="Proteomes" id="UP000053617"/>
    </source>
</evidence>
<proteinExistence type="predicted"/>
<dbReference type="GeneID" id="25291410"/>
<sequence>MPHDDYDRKLREREYHASQKTATKFVRTEIGKALEDSTTGKLYQELLSLRRQGTSFCDIGGPRLKLRAYQVLVNTRSKARWKELWLNDRYNRILQTRERISNNKTTAAHDTKALFRGRARASTLARSVESSAPQTREHMLPDVADLLTLPEEL</sequence>
<reference evidence="1 2" key="1">
    <citation type="submission" date="2015-01" db="EMBL/GenBank/DDBJ databases">
        <title>The Genome Sequence of Rhinocladiella mackenzie CBS 650.93.</title>
        <authorList>
            <consortium name="The Broad Institute Genomics Platform"/>
            <person name="Cuomo C."/>
            <person name="de Hoog S."/>
            <person name="Gorbushina A."/>
            <person name="Stielow B."/>
            <person name="Teixiera M."/>
            <person name="Abouelleil A."/>
            <person name="Chapman S.B."/>
            <person name="Priest M."/>
            <person name="Young S.K."/>
            <person name="Wortman J."/>
            <person name="Nusbaum C."/>
            <person name="Birren B."/>
        </authorList>
    </citation>
    <scope>NUCLEOTIDE SEQUENCE [LARGE SCALE GENOMIC DNA]</scope>
    <source>
        <strain evidence="1 2">CBS 650.93</strain>
    </source>
</reference>
<dbReference type="HOGENOM" id="CLU_1714300_0_0_1"/>
<dbReference type="EMBL" id="KN847476">
    <property type="protein sequence ID" value="KIX08682.1"/>
    <property type="molecule type" value="Genomic_DNA"/>
</dbReference>
<gene>
    <name evidence="1" type="ORF">Z518_03339</name>
</gene>
<accession>A0A0D2G2C5</accession>